<evidence type="ECO:0000313" key="3">
    <source>
        <dbReference type="Proteomes" id="UP000027222"/>
    </source>
</evidence>
<sequence>MPVQTRAAKLQAEQPTPPPLRSESTITTISPSATGKGKPSRWSRPSKQSAASGSERGLEVDADPRFTTPSPLNENKLTTPPKVERRPHHSNPLSSVESIHPRSQSEESGAETEIRGRILYDELRRPAHPISPSPATEDDLDVQGLGSPFGRRSRSFQSFSEQSIGEIPRPHLQPSEGPGPQTEMAHPQSTPYQTRGLGRHGTVLLGPDGQAVRPPYEKRSD</sequence>
<feature type="compositionally biased region" description="Basic and acidic residues" evidence="1">
    <location>
        <begin position="112"/>
        <end position="125"/>
    </location>
</feature>
<gene>
    <name evidence="2" type="ORF">GALMADRAFT_758137</name>
</gene>
<protein>
    <submittedName>
        <fullName evidence="2">Uncharacterized protein</fullName>
    </submittedName>
</protein>
<feature type="compositionally biased region" description="Polar residues" evidence="1">
    <location>
        <begin position="22"/>
        <end position="33"/>
    </location>
</feature>
<dbReference type="HOGENOM" id="CLU_1250751_0_0_1"/>
<name>A0A067SP06_GALM3</name>
<dbReference type="EMBL" id="KL142388">
    <property type="protein sequence ID" value="KDR72641.1"/>
    <property type="molecule type" value="Genomic_DNA"/>
</dbReference>
<accession>A0A067SP06</accession>
<feature type="compositionally biased region" description="Polar residues" evidence="1">
    <location>
        <begin position="43"/>
        <end position="52"/>
    </location>
</feature>
<feature type="compositionally biased region" description="Low complexity" evidence="1">
    <location>
        <begin position="144"/>
        <end position="163"/>
    </location>
</feature>
<evidence type="ECO:0000313" key="2">
    <source>
        <dbReference type="EMBL" id="KDR72641.1"/>
    </source>
</evidence>
<proteinExistence type="predicted"/>
<keyword evidence="3" id="KW-1185">Reference proteome</keyword>
<evidence type="ECO:0000256" key="1">
    <source>
        <dbReference type="SAM" id="MobiDB-lite"/>
    </source>
</evidence>
<dbReference type="Proteomes" id="UP000027222">
    <property type="component" value="Unassembled WGS sequence"/>
</dbReference>
<organism evidence="2 3">
    <name type="scientific">Galerina marginata (strain CBS 339.88)</name>
    <dbReference type="NCBI Taxonomy" id="685588"/>
    <lineage>
        <taxon>Eukaryota</taxon>
        <taxon>Fungi</taxon>
        <taxon>Dikarya</taxon>
        <taxon>Basidiomycota</taxon>
        <taxon>Agaricomycotina</taxon>
        <taxon>Agaricomycetes</taxon>
        <taxon>Agaricomycetidae</taxon>
        <taxon>Agaricales</taxon>
        <taxon>Agaricineae</taxon>
        <taxon>Strophariaceae</taxon>
        <taxon>Galerina</taxon>
    </lineage>
</organism>
<feature type="region of interest" description="Disordered" evidence="1">
    <location>
        <begin position="1"/>
        <end position="221"/>
    </location>
</feature>
<feature type="compositionally biased region" description="Polar residues" evidence="1">
    <location>
        <begin position="67"/>
        <end position="78"/>
    </location>
</feature>
<reference evidence="3" key="1">
    <citation type="journal article" date="2014" name="Proc. Natl. Acad. Sci. U.S.A.">
        <title>Extensive sampling of basidiomycete genomes demonstrates inadequacy of the white-rot/brown-rot paradigm for wood decay fungi.</title>
        <authorList>
            <person name="Riley R."/>
            <person name="Salamov A.A."/>
            <person name="Brown D.W."/>
            <person name="Nagy L.G."/>
            <person name="Floudas D."/>
            <person name="Held B.W."/>
            <person name="Levasseur A."/>
            <person name="Lombard V."/>
            <person name="Morin E."/>
            <person name="Otillar R."/>
            <person name="Lindquist E.A."/>
            <person name="Sun H."/>
            <person name="LaButti K.M."/>
            <person name="Schmutz J."/>
            <person name="Jabbour D."/>
            <person name="Luo H."/>
            <person name="Baker S.E."/>
            <person name="Pisabarro A.G."/>
            <person name="Walton J.D."/>
            <person name="Blanchette R.A."/>
            <person name="Henrissat B."/>
            <person name="Martin F."/>
            <person name="Cullen D."/>
            <person name="Hibbett D.S."/>
            <person name="Grigoriev I.V."/>
        </authorList>
    </citation>
    <scope>NUCLEOTIDE SEQUENCE [LARGE SCALE GENOMIC DNA]</scope>
    <source>
        <strain evidence="3">CBS 339.88</strain>
    </source>
</reference>
<dbReference type="AlphaFoldDB" id="A0A067SP06"/>